<dbReference type="EMBL" id="MFEJ01000030">
    <property type="protein sequence ID" value="OGE79725.1"/>
    <property type="molecule type" value="Genomic_DNA"/>
</dbReference>
<organism evidence="4 5">
    <name type="scientific">Candidatus Doudnabacteria bacterium RIFCSPHIGHO2_01_FULL_45_18</name>
    <dbReference type="NCBI Taxonomy" id="1817823"/>
    <lineage>
        <taxon>Bacteria</taxon>
        <taxon>Candidatus Doudnaibacteriota</taxon>
    </lineage>
</organism>
<protein>
    <recommendedName>
        <fullName evidence="3">30S ribosomal protein S16</fullName>
    </recommendedName>
</protein>
<dbReference type="GO" id="GO:0003735">
    <property type="term" value="F:structural constituent of ribosome"/>
    <property type="evidence" value="ECO:0007669"/>
    <property type="project" value="InterPro"/>
</dbReference>
<proteinExistence type="predicted"/>
<dbReference type="Pfam" id="PF00886">
    <property type="entry name" value="Ribosomal_S16"/>
    <property type="match status" value="1"/>
</dbReference>
<keyword evidence="1 4" id="KW-0689">Ribosomal protein</keyword>
<dbReference type="NCBIfam" id="TIGR00002">
    <property type="entry name" value="S16"/>
    <property type="match status" value="1"/>
</dbReference>
<comment type="caution">
    <text evidence="4">The sequence shown here is derived from an EMBL/GenBank/DDBJ whole genome shotgun (WGS) entry which is preliminary data.</text>
</comment>
<evidence type="ECO:0000313" key="4">
    <source>
        <dbReference type="EMBL" id="OGE79725.1"/>
    </source>
</evidence>
<dbReference type="Proteomes" id="UP000176233">
    <property type="component" value="Unassembled WGS sequence"/>
</dbReference>
<dbReference type="AlphaFoldDB" id="A0A1F5NPV8"/>
<keyword evidence="2" id="KW-0687">Ribonucleoprotein</keyword>
<evidence type="ECO:0000256" key="2">
    <source>
        <dbReference type="ARBA" id="ARBA00023274"/>
    </source>
</evidence>
<reference evidence="4 5" key="1">
    <citation type="journal article" date="2016" name="Nat. Commun.">
        <title>Thousands of microbial genomes shed light on interconnected biogeochemical processes in an aquifer system.</title>
        <authorList>
            <person name="Anantharaman K."/>
            <person name="Brown C.T."/>
            <person name="Hug L.A."/>
            <person name="Sharon I."/>
            <person name="Castelle C.J."/>
            <person name="Probst A.J."/>
            <person name="Thomas B.C."/>
            <person name="Singh A."/>
            <person name="Wilkins M.J."/>
            <person name="Karaoz U."/>
            <person name="Brodie E.L."/>
            <person name="Williams K.H."/>
            <person name="Hubbard S.S."/>
            <person name="Banfield J.F."/>
        </authorList>
    </citation>
    <scope>NUCLEOTIDE SEQUENCE [LARGE SCALE GENOMIC DNA]</scope>
</reference>
<evidence type="ECO:0000256" key="3">
    <source>
        <dbReference type="ARBA" id="ARBA00035310"/>
    </source>
</evidence>
<dbReference type="Gene3D" id="3.30.1320.10">
    <property type="match status" value="1"/>
</dbReference>
<dbReference type="PANTHER" id="PTHR12919">
    <property type="entry name" value="30S RIBOSOMAL PROTEIN S16"/>
    <property type="match status" value="1"/>
</dbReference>
<dbReference type="PANTHER" id="PTHR12919:SF20">
    <property type="entry name" value="SMALL RIBOSOMAL SUBUNIT PROTEIN BS16M"/>
    <property type="match status" value="1"/>
</dbReference>
<gene>
    <name evidence="4" type="ORF">A2660_01550</name>
</gene>
<accession>A0A1F5NPV8</accession>
<dbReference type="SUPFAM" id="SSF54565">
    <property type="entry name" value="Ribosomal protein S16"/>
    <property type="match status" value="1"/>
</dbReference>
<dbReference type="GO" id="GO:0006412">
    <property type="term" value="P:translation"/>
    <property type="evidence" value="ECO:0007669"/>
    <property type="project" value="InterPro"/>
</dbReference>
<evidence type="ECO:0000256" key="1">
    <source>
        <dbReference type="ARBA" id="ARBA00022980"/>
    </source>
</evidence>
<dbReference type="InterPro" id="IPR023803">
    <property type="entry name" value="Ribosomal_bS16_dom_sf"/>
</dbReference>
<evidence type="ECO:0000313" key="5">
    <source>
        <dbReference type="Proteomes" id="UP000176233"/>
    </source>
</evidence>
<name>A0A1F5NPV8_9BACT</name>
<dbReference type="InterPro" id="IPR000307">
    <property type="entry name" value="Ribosomal_bS16"/>
</dbReference>
<dbReference type="GO" id="GO:0015935">
    <property type="term" value="C:small ribosomal subunit"/>
    <property type="evidence" value="ECO:0007669"/>
    <property type="project" value="TreeGrafter"/>
</dbReference>
<dbReference type="GO" id="GO:0005737">
    <property type="term" value="C:cytoplasm"/>
    <property type="evidence" value="ECO:0007669"/>
    <property type="project" value="UniProtKB-ARBA"/>
</dbReference>
<sequence length="125" mass="13681">MLTIRLQRTGTKNKPTFRIVLAQSYHAASKQALEVLGSYNPKSKVLGIKNKERLMYWVSKNVSISPTVRNLLIEKKVIEGKKVKAWQPKQTEKPAEVAAPIAEAAKAPVAPVAAPAEAPVVEVKV</sequence>